<evidence type="ECO:0000313" key="4">
    <source>
        <dbReference type="Proteomes" id="UP000483379"/>
    </source>
</evidence>
<organism evidence="3 4">
    <name type="scientific">Thiorhodococcus minor</name>
    <dbReference type="NCBI Taxonomy" id="57489"/>
    <lineage>
        <taxon>Bacteria</taxon>
        <taxon>Pseudomonadati</taxon>
        <taxon>Pseudomonadota</taxon>
        <taxon>Gammaproteobacteria</taxon>
        <taxon>Chromatiales</taxon>
        <taxon>Chromatiaceae</taxon>
        <taxon>Thiorhodococcus</taxon>
    </lineage>
</organism>
<feature type="transmembrane region" description="Helical" evidence="2">
    <location>
        <begin position="44"/>
        <end position="62"/>
    </location>
</feature>
<feature type="region of interest" description="Disordered" evidence="1">
    <location>
        <begin position="534"/>
        <end position="567"/>
    </location>
</feature>
<sequence>MTTESAQPSWRLWVALGLSLYGLSSLLSFYNVWPTPWVTTRHHLSIEVLALVLAMAVLSALGRPPAKRTLTLLAALLLVLTLGRYAEVTAPALYGRRINLYWDAPHIPGVAAMLIQAASGWQLLLAGAGLLGGLVALFLAIRWMLASTAHALTHTLPRRLIMGASLILVLLFVAGRIDRDLGPRKWFSLPVTQTYVEQVRFIGEAMSADAQPDLSAPPLPESSFDRIAGADVLLVFMESYGVTTLDRPEYAEALEASRRRLAETVARTGRQVVSARVTSPTFGSGSWLAHMSLLSGIEVQDSGRYKLLITRDRETLVHRFADAGYRVLGLMPGIRMAWPEGAFYGYDAIYDAKGLDYRGPEFGWWRIPDQYALAVLDREELSRRERDPVFVVFPTITSHAPFRPVAPYQPDWQTMLGPEPFGPDGAALALRGKPEWLKLGVSYVEAVGYALRVISGFLERRAQDDLVLIILGDHQPASSVSGPEASQDVPVHVVASRPGLMQALEAEGFTPGLAPEPPSIAPMHALTPRLLRAFGEPPAPSAHSPVVSAAPGSPAPQANVAVRQAAD</sequence>
<accession>A0A6M0JWB6</accession>
<name>A0A6M0JWB6_9GAMM</name>
<dbReference type="InterPro" id="IPR017850">
    <property type="entry name" value="Alkaline_phosphatase_core_sf"/>
</dbReference>
<evidence type="ECO:0000313" key="3">
    <source>
        <dbReference type="EMBL" id="NEV61842.1"/>
    </source>
</evidence>
<reference evidence="3 4" key="1">
    <citation type="submission" date="2020-02" db="EMBL/GenBank/DDBJ databases">
        <title>Genome sequences of Thiorhodococcus mannitoliphagus and Thiorhodococcus minor, purple sulfur photosynthetic bacteria in the gammaproteobacterial family, Chromatiaceae.</title>
        <authorList>
            <person name="Aviles F.A."/>
            <person name="Meyer T.E."/>
            <person name="Kyndt J.A."/>
        </authorList>
    </citation>
    <scope>NUCLEOTIDE SEQUENCE [LARGE SCALE GENOMIC DNA]</scope>
    <source>
        <strain evidence="3 4">DSM 11518</strain>
    </source>
</reference>
<feature type="transmembrane region" description="Helical" evidence="2">
    <location>
        <begin position="12"/>
        <end position="32"/>
    </location>
</feature>
<evidence type="ECO:0000256" key="1">
    <source>
        <dbReference type="SAM" id="MobiDB-lite"/>
    </source>
</evidence>
<evidence type="ECO:0008006" key="5">
    <source>
        <dbReference type="Google" id="ProtNLM"/>
    </source>
</evidence>
<comment type="caution">
    <text evidence="3">The sequence shown here is derived from an EMBL/GenBank/DDBJ whole genome shotgun (WGS) entry which is preliminary data.</text>
</comment>
<keyword evidence="2" id="KW-0812">Transmembrane</keyword>
<feature type="transmembrane region" description="Helical" evidence="2">
    <location>
        <begin position="69"/>
        <end position="86"/>
    </location>
</feature>
<feature type="compositionally biased region" description="Low complexity" evidence="1">
    <location>
        <begin position="541"/>
        <end position="558"/>
    </location>
</feature>
<dbReference type="SUPFAM" id="SSF53649">
    <property type="entry name" value="Alkaline phosphatase-like"/>
    <property type="match status" value="1"/>
</dbReference>
<dbReference type="AlphaFoldDB" id="A0A6M0JWB6"/>
<dbReference type="Proteomes" id="UP000483379">
    <property type="component" value="Unassembled WGS sequence"/>
</dbReference>
<feature type="transmembrane region" description="Helical" evidence="2">
    <location>
        <begin position="156"/>
        <end position="175"/>
    </location>
</feature>
<dbReference type="Gene3D" id="3.40.720.10">
    <property type="entry name" value="Alkaline Phosphatase, subunit A"/>
    <property type="match status" value="1"/>
</dbReference>
<dbReference type="RefSeq" id="WP_164452318.1">
    <property type="nucleotide sequence ID" value="NZ_JAAIJQ010000018.1"/>
</dbReference>
<proteinExistence type="predicted"/>
<dbReference type="EMBL" id="JAAIJQ010000018">
    <property type="protein sequence ID" value="NEV61842.1"/>
    <property type="molecule type" value="Genomic_DNA"/>
</dbReference>
<keyword evidence="2" id="KW-0472">Membrane</keyword>
<gene>
    <name evidence="3" type="ORF">G3446_08055</name>
</gene>
<protein>
    <recommendedName>
        <fullName evidence="5">Sulfatase-like hydrolase/transferase</fullName>
    </recommendedName>
</protein>
<keyword evidence="2" id="KW-1133">Transmembrane helix</keyword>
<feature type="transmembrane region" description="Helical" evidence="2">
    <location>
        <begin position="123"/>
        <end position="144"/>
    </location>
</feature>
<evidence type="ECO:0000256" key="2">
    <source>
        <dbReference type="SAM" id="Phobius"/>
    </source>
</evidence>
<keyword evidence="4" id="KW-1185">Reference proteome</keyword>